<name>A0ABT8R1A4_9BACT</name>
<dbReference type="RefSeq" id="WP_302036500.1">
    <property type="nucleotide sequence ID" value="NZ_JAUKPO010000002.1"/>
</dbReference>
<gene>
    <name evidence="1" type="ORF">Q0590_05530</name>
</gene>
<evidence type="ECO:0000313" key="1">
    <source>
        <dbReference type="EMBL" id="MDO1445699.1"/>
    </source>
</evidence>
<protein>
    <recommendedName>
        <fullName evidence="3">CRAL-TRIO domain-containing protein</fullName>
    </recommendedName>
</protein>
<proteinExistence type="predicted"/>
<evidence type="ECO:0008006" key="3">
    <source>
        <dbReference type="Google" id="ProtNLM"/>
    </source>
</evidence>
<dbReference type="EMBL" id="JAUKPO010000002">
    <property type="protein sequence ID" value="MDO1445699.1"/>
    <property type="molecule type" value="Genomic_DNA"/>
</dbReference>
<comment type="caution">
    <text evidence="1">The sequence shown here is derived from an EMBL/GenBank/DDBJ whole genome shotgun (WGS) entry which is preliminary data.</text>
</comment>
<keyword evidence="2" id="KW-1185">Reference proteome</keyword>
<sequence>MKYLTMLSPAETLLVLRRETTTLNELLKVTLWDLLYKSVLQTLQVSRQPSPQDPPCTFIYIVKGEYFDTYKPLPHEGVFLYPFPTNNGIEILFRHLVKIAYQNAGSRQKFLHLVSQSEQMKTCFSQTKLQKIFGGYSITANGLALEKDLAKELAELEARLPSLLESGKEKVLEIYRQIKGNMLLIQGIESTSLGGLDKQLWEEVQQEQNMPLPASCSGTFSSFDSYSESFDSSCGGDSNGGDSGGDGC</sequence>
<organism evidence="1 2">
    <name type="scientific">Rhodocytophaga aerolata</name>
    <dbReference type="NCBI Taxonomy" id="455078"/>
    <lineage>
        <taxon>Bacteria</taxon>
        <taxon>Pseudomonadati</taxon>
        <taxon>Bacteroidota</taxon>
        <taxon>Cytophagia</taxon>
        <taxon>Cytophagales</taxon>
        <taxon>Rhodocytophagaceae</taxon>
        <taxon>Rhodocytophaga</taxon>
    </lineage>
</organism>
<evidence type="ECO:0000313" key="2">
    <source>
        <dbReference type="Proteomes" id="UP001168528"/>
    </source>
</evidence>
<accession>A0ABT8R1A4</accession>
<reference evidence="1" key="1">
    <citation type="submission" date="2023-07" db="EMBL/GenBank/DDBJ databases">
        <title>The genome sequence of Rhodocytophaga aerolata KACC 12507.</title>
        <authorList>
            <person name="Zhang X."/>
        </authorList>
    </citation>
    <scope>NUCLEOTIDE SEQUENCE</scope>
    <source>
        <strain evidence="1">KACC 12507</strain>
    </source>
</reference>
<dbReference type="Proteomes" id="UP001168528">
    <property type="component" value="Unassembled WGS sequence"/>
</dbReference>